<sequence>MIKVNLRDLSPNLRSPQLQFDKTEELVRQNRELTLKLQSLQTQNERIRMKKIQSLMQSENVSVQNSNRKYLKALIDRSDAKRNKESQNSFEKLKSSMEGSIEGRMKDQFEPHGSFNILKPILNNNNSYKQSLEPSRRDFDATSQNSHYKPAQFIGTDQKKNKVTELLETSQDKLRDKQDRQIVFKEYDEIFNEIQNEQQLYRPDIKRAKQRIIERSKKDREYLLKKLRLPEFDIHEKVEVRIDEDMQEDEEDKDHKDLKLNVLRIIILINRKIRKNKMLKVVVRVILMFNQLLFEVRRQRMRQRIQFFDDFNKALPLYNEIFQFQEEKLDFMEEGFTSQAKRQSRLMQIRIRVKSILDGLIEYSIPKTFPQPLLVFFSSYFSENTYQPVEQFSKIEMKLLKFDQSGAFNELDSKCQMLVIGSYIFCKVLINKILFKPIENGITQTQNQTILWNFKIIGNVILSLFQYFIAQLFSEDLINIGIGNPASNVIDLCKIIDWGYNFDDKTLSLNEMHSLYSEGNIEWFQDMIVKIRKVLQLIIMMIKNKQ</sequence>
<keyword evidence="1" id="KW-0175">Coiled coil</keyword>
<proteinExistence type="predicted"/>
<feature type="region of interest" description="Disordered" evidence="2">
    <location>
        <begin position="78"/>
        <end position="98"/>
    </location>
</feature>
<dbReference type="Proteomes" id="UP000039865">
    <property type="component" value="Unassembled WGS sequence"/>
</dbReference>
<feature type="region of interest" description="Disordered" evidence="2">
    <location>
        <begin position="126"/>
        <end position="155"/>
    </location>
</feature>
<evidence type="ECO:0000313" key="4">
    <source>
        <dbReference type="Proteomes" id="UP000039865"/>
    </source>
</evidence>
<dbReference type="OrthoDB" id="206880at2759"/>
<evidence type="ECO:0000256" key="1">
    <source>
        <dbReference type="SAM" id="Coils"/>
    </source>
</evidence>
<name>A0A078AIS9_STYLE</name>
<protein>
    <submittedName>
        <fullName evidence="3">Uncharacterized protein</fullName>
    </submittedName>
</protein>
<organism evidence="3 4">
    <name type="scientific">Stylonychia lemnae</name>
    <name type="common">Ciliate</name>
    <dbReference type="NCBI Taxonomy" id="5949"/>
    <lineage>
        <taxon>Eukaryota</taxon>
        <taxon>Sar</taxon>
        <taxon>Alveolata</taxon>
        <taxon>Ciliophora</taxon>
        <taxon>Intramacronucleata</taxon>
        <taxon>Spirotrichea</taxon>
        <taxon>Stichotrichia</taxon>
        <taxon>Sporadotrichida</taxon>
        <taxon>Oxytrichidae</taxon>
        <taxon>Stylonychinae</taxon>
        <taxon>Stylonychia</taxon>
    </lineage>
</organism>
<keyword evidence="4" id="KW-1185">Reference proteome</keyword>
<evidence type="ECO:0000256" key="2">
    <source>
        <dbReference type="SAM" id="MobiDB-lite"/>
    </source>
</evidence>
<dbReference type="EMBL" id="CCKQ01010655">
    <property type="protein sequence ID" value="CDW82195.1"/>
    <property type="molecule type" value="Genomic_DNA"/>
</dbReference>
<gene>
    <name evidence="3" type="primary">Contig1244.g1369</name>
    <name evidence="3" type="ORF">STYLEM_11224</name>
</gene>
<evidence type="ECO:0000313" key="3">
    <source>
        <dbReference type="EMBL" id="CDW82195.1"/>
    </source>
</evidence>
<accession>A0A078AIS9</accession>
<dbReference type="InParanoid" id="A0A078AIS9"/>
<feature type="coiled-coil region" evidence="1">
    <location>
        <begin position="23"/>
        <end position="50"/>
    </location>
</feature>
<dbReference type="AlphaFoldDB" id="A0A078AIS9"/>
<reference evidence="3 4" key="1">
    <citation type="submission" date="2014-06" db="EMBL/GenBank/DDBJ databases">
        <authorList>
            <person name="Swart Estienne"/>
        </authorList>
    </citation>
    <scope>NUCLEOTIDE SEQUENCE [LARGE SCALE GENOMIC DNA]</scope>
    <source>
        <strain evidence="3 4">130c</strain>
    </source>
</reference>